<keyword evidence="1" id="KW-0732">Signal</keyword>
<gene>
    <name evidence="2" type="ORF">EUX98_g1720</name>
</gene>
<feature type="chain" id="PRO_5020866738" evidence="1">
    <location>
        <begin position="21"/>
        <end position="246"/>
    </location>
</feature>
<proteinExistence type="predicted"/>
<evidence type="ECO:0000256" key="1">
    <source>
        <dbReference type="SAM" id="SignalP"/>
    </source>
</evidence>
<evidence type="ECO:0000313" key="3">
    <source>
        <dbReference type="Proteomes" id="UP000308730"/>
    </source>
</evidence>
<dbReference type="AlphaFoldDB" id="A0A4S4N948"/>
<accession>A0A4S4N948</accession>
<keyword evidence="3" id="KW-1185">Reference proteome</keyword>
<reference evidence="2 3" key="1">
    <citation type="submission" date="2019-02" db="EMBL/GenBank/DDBJ databases">
        <title>Genome sequencing of the rare red list fungi Antrodiella citrinella (Flaviporus citrinellus).</title>
        <authorList>
            <person name="Buettner E."/>
            <person name="Kellner H."/>
        </authorList>
    </citation>
    <scope>NUCLEOTIDE SEQUENCE [LARGE SCALE GENOMIC DNA]</scope>
    <source>
        <strain evidence="2 3">DSM 108506</strain>
    </source>
</reference>
<feature type="signal peptide" evidence="1">
    <location>
        <begin position="1"/>
        <end position="20"/>
    </location>
</feature>
<dbReference type="OrthoDB" id="3167181at2759"/>
<evidence type="ECO:0000313" key="2">
    <source>
        <dbReference type="EMBL" id="THH32470.1"/>
    </source>
</evidence>
<protein>
    <submittedName>
        <fullName evidence="2">Uncharacterized protein</fullName>
    </submittedName>
</protein>
<dbReference type="EMBL" id="SGPM01000021">
    <property type="protein sequence ID" value="THH32470.1"/>
    <property type="molecule type" value="Genomic_DNA"/>
</dbReference>
<dbReference type="Proteomes" id="UP000308730">
    <property type="component" value="Unassembled WGS sequence"/>
</dbReference>
<organism evidence="2 3">
    <name type="scientific">Antrodiella citrinella</name>
    <dbReference type="NCBI Taxonomy" id="2447956"/>
    <lineage>
        <taxon>Eukaryota</taxon>
        <taxon>Fungi</taxon>
        <taxon>Dikarya</taxon>
        <taxon>Basidiomycota</taxon>
        <taxon>Agaricomycotina</taxon>
        <taxon>Agaricomycetes</taxon>
        <taxon>Polyporales</taxon>
        <taxon>Steccherinaceae</taxon>
        <taxon>Antrodiella</taxon>
    </lineage>
</organism>
<name>A0A4S4N948_9APHY</name>
<comment type="caution">
    <text evidence="2">The sequence shown here is derived from an EMBL/GenBank/DDBJ whole genome shotgun (WGS) entry which is preliminary data.</text>
</comment>
<sequence length="246" mass="25651">MKVFLYILAAVALLVSVTDASPAYIGMKRMTNADRLKRGLGPAPPVLRRVIPGRSLTPTRLFAASKRGSPSPSISPVPHAVPTPHVGRIEVRNTTGFSFGYVENTVSGVSGVTVNSSIEPLAVTFSTTSGSSGPFDITATNATFTGPLTLGGVGSTILAADSASAVVFNATNSTAGEVKIWTLDGRTAQISAHWTNTDNSTPTTFIGLDVTNNHLLLTGNISLYNQAVTSATLTEVQFFLASPPFL</sequence>